<dbReference type="RefSeq" id="WP_163572318.1">
    <property type="nucleotide sequence ID" value="NZ_BAAANY010000009.1"/>
</dbReference>
<dbReference type="InterPro" id="IPR000182">
    <property type="entry name" value="GNAT_dom"/>
</dbReference>
<name>A0ABN2H0Z8_9ACTN</name>
<dbReference type="PROSITE" id="PS51186">
    <property type="entry name" value="GNAT"/>
    <property type="match status" value="1"/>
</dbReference>
<proteinExistence type="predicted"/>
<gene>
    <name evidence="2" type="ORF">GCM10009765_31650</name>
</gene>
<dbReference type="SUPFAM" id="SSF55729">
    <property type="entry name" value="Acyl-CoA N-acyltransferases (Nat)"/>
    <property type="match status" value="1"/>
</dbReference>
<reference evidence="2 3" key="1">
    <citation type="journal article" date="2019" name="Int. J. Syst. Evol. Microbiol.">
        <title>The Global Catalogue of Microorganisms (GCM) 10K type strain sequencing project: providing services to taxonomists for standard genome sequencing and annotation.</title>
        <authorList>
            <consortium name="The Broad Institute Genomics Platform"/>
            <consortium name="The Broad Institute Genome Sequencing Center for Infectious Disease"/>
            <person name="Wu L."/>
            <person name="Ma J."/>
        </authorList>
    </citation>
    <scope>NUCLEOTIDE SEQUENCE [LARGE SCALE GENOMIC DNA]</scope>
    <source>
        <strain evidence="2 3">JCM 14718</strain>
    </source>
</reference>
<sequence length="178" mass="19415">MLRGDKIGLRARFQTDVPVLQSELYDDVATRSRADSRPWRPIAPGSSASPYAVADPSDEVAFFSAVHLADGELAGEALLWGIDVHNRTAHLGLSLRPAFRGRGLGTDTVRVLCHYGFQVRGLHRLQIETLADNAAMIRAAGHAGFVLEGTLRRAAWVNGEFIDEVILGLLDVERELSS</sequence>
<evidence type="ECO:0000313" key="2">
    <source>
        <dbReference type="EMBL" id="GAA1680136.1"/>
    </source>
</evidence>
<feature type="domain" description="N-acetyltransferase" evidence="1">
    <location>
        <begin position="7"/>
        <end position="168"/>
    </location>
</feature>
<evidence type="ECO:0000259" key="1">
    <source>
        <dbReference type="PROSITE" id="PS51186"/>
    </source>
</evidence>
<dbReference type="EMBL" id="BAAANY010000009">
    <property type="protein sequence ID" value="GAA1680136.1"/>
    <property type="molecule type" value="Genomic_DNA"/>
</dbReference>
<dbReference type="PANTHER" id="PTHR43441:SF2">
    <property type="entry name" value="FAMILY ACETYLTRANSFERASE, PUTATIVE (AFU_ORTHOLOGUE AFUA_7G00850)-RELATED"/>
    <property type="match status" value="1"/>
</dbReference>
<organism evidence="2 3">
    <name type="scientific">Fodinicola feengrottensis</name>
    <dbReference type="NCBI Taxonomy" id="435914"/>
    <lineage>
        <taxon>Bacteria</taxon>
        <taxon>Bacillati</taxon>
        <taxon>Actinomycetota</taxon>
        <taxon>Actinomycetes</taxon>
        <taxon>Mycobacteriales</taxon>
        <taxon>Fodinicola</taxon>
    </lineage>
</organism>
<dbReference type="CDD" id="cd04301">
    <property type="entry name" value="NAT_SF"/>
    <property type="match status" value="1"/>
</dbReference>
<dbReference type="PANTHER" id="PTHR43441">
    <property type="entry name" value="RIBOSOMAL-PROTEIN-SERINE ACETYLTRANSFERASE"/>
    <property type="match status" value="1"/>
</dbReference>
<dbReference type="Pfam" id="PF13302">
    <property type="entry name" value="Acetyltransf_3"/>
    <property type="match status" value="1"/>
</dbReference>
<dbReference type="Gene3D" id="3.40.630.30">
    <property type="match status" value="1"/>
</dbReference>
<dbReference type="InterPro" id="IPR051908">
    <property type="entry name" value="Ribosomal_N-acetyltransferase"/>
</dbReference>
<protein>
    <submittedName>
        <fullName evidence="2">GNAT family protein</fullName>
    </submittedName>
</protein>
<dbReference type="Proteomes" id="UP001500618">
    <property type="component" value="Unassembled WGS sequence"/>
</dbReference>
<dbReference type="InterPro" id="IPR016181">
    <property type="entry name" value="Acyl_CoA_acyltransferase"/>
</dbReference>
<comment type="caution">
    <text evidence="2">The sequence shown here is derived from an EMBL/GenBank/DDBJ whole genome shotgun (WGS) entry which is preliminary data.</text>
</comment>
<evidence type="ECO:0000313" key="3">
    <source>
        <dbReference type="Proteomes" id="UP001500618"/>
    </source>
</evidence>
<keyword evidence="3" id="KW-1185">Reference proteome</keyword>
<accession>A0ABN2H0Z8</accession>